<evidence type="ECO:0000313" key="7">
    <source>
        <dbReference type="EMBL" id="WAL67210.1"/>
    </source>
</evidence>
<protein>
    <submittedName>
        <fullName evidence="7">Tyrosine-type recombinase/integrase</fullName>
    </submittedName>
</protein>
<evidence type="ECO:0000256" key="3">
    <source>
        <dbReference type="ARBA" id="ARBA00023172"/>
    </source>
</evidence>
<evidence type="ECO:0000256" key="2">
    <source>
        <dbReference type="ARBA" id="ARBA00023125"/>
    </source>
</evidence>
<feature type="domain" description="Tyr recombinase" evidence="5">
    <location>
        <begin position="179"/>
        <end position="380"/>
    </location>
</feature>
<evidence type="ECO:0000259" key="5">
    <source>
        <dbReference type="PROSITE" id="PS51898"/>
    </source>
</evidence>
<dbReference type="InterPro" id="IPR050090">
    <property type="entry name" value="Tyrosine_recombinase_XerCD"/>
</dbReference>
<dbReference type="Pfam" id="PF14657">
    <property type="entry name" value="Arm-DNA-bind_4"/>
    <property type="match status" value="1"/>
</dbReference>
<evidence type="ECO:0000256" key="1">
    <source>
        <dbReference type="ARBA" id="ARBA00008857"/>
    </source>
</evidence>
<gene>
    <name evidence="7" type="ORF">ORV05_05325</name>
</gene>
<dbReference type="Gene3D" id="1.10.443.10">
    <property type="entry name" value="Intergrase catalytic core"/>
    <property type="match status" value="1"/>
</dbReference>
<dbReference type="InterPro" id="IPR044068">
    <property type="entry name" value="CB"/>
</dbReference>
<evidence type="ECO:0000259" key="6">
    <source>
        <dbReference type="PROSITE" id="PS51900"/>
    </source>
</evidence>
<evidence type="ECO:0000256" key="4">
    <source>
        <dbReference type="PROSITE-ProRule" id="PRU01248"/>
    </source>
</evidence>
<keyword evidence="2 4" id="KW-0238">DNA-binding</keyword>
<keyword evidence="8" id="KW-1185">Reference proteome</keyword>
<reference evidence="7" key="1">
    <citation type="submission" date="2022-11" db="EMBL/GenBank/DDBJ databases">
        <authorList>
            <person name="Mo P."/>
        </authorList>
    </citation>
    <scope>NUCLEOTIDE SEQUENCE</scope>
    <source>
        <strain evidence="7">HUAS 11-8</strain>
    </source>
</reference>
<dbReference type="SUPFAM" id="SSF56349">
    <property type="entry name" value="DNA breaking-rejoining enzymes"/>
    <property type="match status" value="1"/>
</dbReference>
<dbReference type="InterPro" id="IPR002104">
    <property type="entry name" value="Integrase_catalytic"/>
</dbReference>
<dbReference type="CDD" id="cd01189">
    <property type="entry name" value="INT_ICEBs1_C_like"/>
    <property type="match status" value="1"/>
</dbReference>
<keyword evidence="3" id="KW-0233">DNA recombination</keyword>
<dbReference type="PANTHER" id="PTHR30349:SF64">
    <property type="entry name" value="PROPHAGE INTEGRASE INTD-RELATED"/>
    <property type="match status" value="1"/>
</dbReference>
<organism evidence="7 8">
    <name type="scientific">Amycolatopsis cynarae</name>
    <dbReference type="NCBI Taxonomy" id="2995223"/>
    <lineage>
        <taxon>Bacteria</taxon>
        <taxon>Bacillati</taxon>
        <taxon>Actinomycetota</taxon>
        <taxon>Actinomycetes</taxon>
        <taxon>Pseudonocardiales</taxon>
        <taxon>Pseudonocardiaceae</taxon>
        <taxon>Amycolatopsis</taxon>
    </lineage>
</organism>
<dbReference type="InterPro" id="IPR010998">
    <property type="entry name" value="Integrase_recombinase_N"/>
</dbReference>
<dbReference type="Gene3D" id="1.10.150.130">
    <property type="match status" value="1"/>
</dbReference>
<dbReference type="RefSeq" id="WP_268757333.1">
    <property type="nucleotide sequence ID" value="NZ_CP113836.1"/>
</dbReference>
<dbReference type="InterPro" id="IPR028259">
    <property type="entry name" value="AP2-like_int_N"/>
</dbReference>
<sequence length="387" mass="42624">MAQPKIKPIRVGDRTRYRWVCDIGTDPKTGKRKQITRTFDRRKDAEADLAKTLHDVGRGAFAAPTKTTVNEFLDTWVRSATRGKAANTVANCTNALKPARERFGHLPLQKLTTVHVEDLVDWMLTSGRKRGGQPGTGLSPRSVQLTLSRLKSALDSAVHRRLVEFNVAAPVKCPTQAKTKREPWTPEEVKSFLASLAGHRLQAVLLLSLIGLRPAEVCGLRWSDIDLAAGTIAVGDNTRTIVWGEGGGKVEEKGAKTEAGKRKLPLPAPVSAALLAFQTLQADEKQAAEEAYTESGYVLVDELGRPCRTDWLRRRAYKLMDAAKVRRVRLYDARHACLTYLRMSGVPGPIVSAWAGHADLSMADRVYVHPNTEDLQQGRDVLAKLLG</sequence>
<name>A0ABY7B4G4_9PSEU</name>
<proteinExistence type="inferred from homology"/>
<dbReference type="PANTHER" id="PTHR30349">
    <property type="entry name" value="PHAGE INTEGRASE-RELATED"/>
    <property type="match status" value="1"/>
</dbReference>
<dbReference type="Proteomes" id="UP001163203">
    <property type="component" value="Chromosome"/>
</dbReference>
<dbReference type="EMBL" id="CP113836">
    <property type="protein sequence ID" value="WAL67210.1"/>
    <property type="molecule type" value="Genomic_DNA"/>
</dbReference>
<accession>A0ABY7B4G4</accession>
<dbReference type="PROSITE" id="PS51898">
    <property type="entry name" value="TYR_RECOMBINASE"/>
    <property type="match status" value="1"/>
</dbReference>
<dbReference type="InterPro" id="IPR013762">
    <property type="entry name" value="Integrase-like_cat_sf"/>
</dbReference>
<evidence type="ECO:0000313" key="8">
    <source>
        <dbReference type="Proteomes" id="UP001163203"/>
    </source>
</evidence>
<dbReference type="InterPro" id="IPR011010">
    <property type="entry name" value="DNA_brk_join_enz"/>
</dbReference>
<comment type="similarity">
    <text evidence="1">Belongs to the 'phage' integrase family.</text>
</comment>
<dbReference type="PROSITE" id="PS51900">
    <property type="entry name" value="CB"/>
    <property type="match status" value="1"/>
</dbReference>
<dbReference type="Pfam" id="PF00589">
    <property type="entry name" value="Phage_integrase"/>
    <property type="match status" value="1"/>
</dbReference>
<feature type="domain" description="Core-binding (CB)" evidence="6">
    <location>
        <begin position="67"/>
        <end position="158"/>
    </location>
</feature>